<dbReference type="Gene3D" id="2.30.42.10">
    <property type="match status" value="1"/>
</dbReference>
<feature type="region of interest" description="Disordered" evidence="1">
    <location>
        <begin position="3410"/>
        <end position="3429"/>
    </location>
</feature>
<evidence type="ECO:0000259" key="2">
    <source>
        <dbReference type="PROSITE" id="PS50003"/>
    </source>
</evidence>
<feature type="region of interest" description="Disordered" evidence="1">
    <location>
        <begin position="4077"/>
        <end position="4114"/>
    </location>
</feature>
<accession>A0A8B7NSN6</accession>
<feature type="compositionally biased region" description="Basic residues" evidence="1">
    <location>
        <begin position="1110"/>
        <end position="1119"/>
    </location>
</feature>
<dbReference type="SUPFAM" id="SSF50156">
    <property type="entry name" value="PDZ domain-like"/>
    <property type="match status" value="1"/>
</dbReference>
<feature type="compositionally biased region" description="Basic residues" evidence="1">
    <location>
        <begin position="1277"/>
        <end position="1286"/>
    </location>
</feature>
<gene>
    <name evidence="5" type="primary">LOC108672816</name>
</gene>
<dbReference type="InterPro" id="IPR001478">
    <property type="entry name" value="PDZ"/>
</dbReference>
<feature type="compositionally biased region" description="Acidic residues" evidence="1">
    <location>
        <begin position="3659"/>
        <end position="3680"/>
    </location>
</feature>
<feature type="compositionally biased region" description="Polar residues" evidence="1">
    <location>
        <begin position="1674"/>
        <end position="1688"/>
    </location>
</feature>
<feature type="compositionally biased region" description="Gly residues" evidence="1">
    <location>
        <begin position="851"/>
        <end position="872"/>
    </location>
</feature>
<feature type="compositionally biased region" description="Basic and acidic residues" evidence="1">
    <location>
        <begin position="2780"/>
        <end position="2793"/>
    </location>
</feature>
<feature type="compositionally biased region" description="Polar residues" evidence="1">
    <location>
        <begin position="2057"/>
        <end position="2069"/>
    </location>
</feature>
<feature type="region of interest" description="Disordered" evidence="1">
    <location>
        <begin position="138"/>
        <end position="180"/>
    </location>
</feature>
<feature type="compositionally biased region" description="Basic and acidic residues" evidence="1">
    <location>
        <begin position="1489"/>
        <end position="1498"/>
    </location>
</feature>
<feature type="region of interest" description="Disordered" evidence="1">
    <location>
        <begin position="1871"/>
        <end position="1942"/>
    </location>
</feature>
<dbReference type="PANTHER" id="PTHR47644">
    <property type="entry name" value="AGAP008221-PA"/>
    <property type="match status" value="1"/>
</dbReference>
<dbReference type="InterPro" id="IPR001849">
    <property type="entry name" value="PH_domain"/>
</dbReference>
<feature type="compositionally biased region" description="Polar residues" evidence="1">
    <location>
        <begin position="1350"/>
        <end position="1361"/>
    </location>
</feature>
<feature type="region of interest" description="Disordered" evidence="1">
    <location>
        <begin position="1967"/>
        <end position="2025"/>
    </location>
</feature>
<feature type="compositionally biased region" description="Polar residues" evidence="1">
    <location>
        <begin position="3641"/>
        <end position="3658"/>
    </location>
</feature>
<dbReference type="RefSeq" id="XP_018016046.2">
    <property type="nucleotide sequence ID" value="XM_018160557.2"/>
</dbReference>
<feature type="region of interest" description="Disordered" evidence="1">
    <location>
        <begin position="1426"/>
        <end position="1559"/>
    </location>
</feature>
<dbReference type="PROSITE" id="PS50003">
    <property type="entry name" value="PH_DOMAIN"/>
    <property type="match status" value="2"/>
</dbReference>
<dbReference type="Gene3D" id="2.30.29.30">
    <property type="entry name" value="Pleckstrin-homology domain (PH domain)/Phosphotyrosine-binding domain (PTB)"/>
    <property type="match status" value="2"/>
</dbReference>
<feature type="compositionally biased region" description="Polar residues" evidence="1">
    <location>
        <begin position="2760"/>
        <end position="2770"/>
    </location>
</feature>
<dbReference type="InterPro" id="IPR011993">
    <property type="entry name" value="PH-like_dom_sf"/>
</dbReference>
<feature type="compositionally biased region" description="Polar residues" evidence="1">
    <location>
        <begin position="1460"/>
        <end position="1473"/>
    </location>
</feature>
<feature type="region of interest" description="Disordered" evidence="1">
    <location>
        <begin position="794"/>
        <end position="974"/>
    </location>
</feature>
<dbReference type="SMART" id="SM00228">
    <property type="entry name" value="PDZ"/>
    <property type="match status" value="1"/>
</dbReference>
<dbReference type="GeneID" id="108672816"/>
<feature type="compositionally biased region" description="Basic and acidic residues" evidence="1">
    <location>
        <begin position="1897"/>
        <end position="1929"/>
    </location>
</feature>
<feature type="region of interest" description="Disordered" evidence="1">
    <location>
        <begin position="3620"/>
        <end position="3692"/>
    </location>
</feature>
<feature type="region of interest" description="Disordered" evidence="1">
    <location>
        <begin position="3441"/>
        <end position="3494"/>
    </location>
</feature>
<feature type="region of interest" description="Disordered" evidence="1">
    <location>
        <begin position="2662"/>
        <end position="2713"/>
    </location>
</feature>
<feature type="region of interest" description="Disordered" evidence="1">
    <location>
        <begin position="1260"/>
        <end position="1296"/>
    </location>
</feature>
<feature type="compositionally biased region" description="Basic and acidic residues" evidence="1">
    <location>
        <begin position="2231"/>
        <end position="2241"/>
    </location>
</feature>
<dbReference type="Pfam" id="PF00595">
    <property type="entry name" value="PDZ"/>
    <property type="match status" value="1"/>
</dbReference>
<feature type="compositionally biased region" description="Acidic residues" evidence="1">
    <location>
        <begin position="1881"/>
        <end position="1896"/>
    </location>
</feature>
<name>A0A8B7NSN6_HYAAZ</name>
<feature type="compositionally biased region" description="Polar residues" evidence="1">
    <location>
        <begin position="2588"/>
        <end position="2598"/>
    </location>
</feature>
<feature type="region of interest" description="Disordered" evidence="1">
    <location>
        <begin position="2553"/>
        <end position="2572"/>
    </location>
</feature>
<dbReference type="OrthoDB" id="2157866at2759"/>
<keyword evidence="4" id="KW-1185">Reference proteome</keyword>
<feature type="compositionally biased region" description="Basic and acidic residues" evidence="1">
    <location>
        <begin position="3581"/>
        <end position="3599"/>
    </location>
</feature>
<feature type="compositionally biased region" description="Polar residues" evidence="1">
    <location>
        <begin position="340"/>
        <end position="349"/>
    </location>
</feature>
<feature type="compositionally biased region" description="Low complexity" evidence="1">
    <location>
        <begin position="3332"/>
        <end position="3354"/>
    </location>
</feature>
<evidence type="ECO:0000313" key="5">
    <source>
        <dbReference type="RefSeq" id="XP_018016046.2"/>
    </source>
</evidence>
<feature type="domain" description="PH" evidence="2">
    <location>
        <begin position="4371"/>
        <end position="4468"/>
    </location>
</feature>
<feature type="compositionally biased region" description="Basic and acidic residues" evidence="1">
    <location>
        <begin position="1991"/>
        <end position="2025"/>
    </location>
</feature>
<organism evidence="4 5">
    <name type="scientific">Hyalella azteca</name>
    <name type="common">Amphipod</name>
    <dbReference type="NCBI Taxonomy" id="294128"/>
    <lineage>
        <taxon>Eukaryota</taxon>
        <taxon>Metazoa</taxon>
        <taxon>Ecdysozoa</taxon>
        <taxon>Arthropoda</taxon>
        <taxon>Crustacea</taxon>
        <taxon>Multicrustacea</taxon>
        <taxon>Malacostraca</taxon>
        <taxon>Eumalacostraca</taxon>
        <taxon>Peracarida</taxon>
        <taxon>Amphipoda</taxon>
        <taxon>Senticaudata</taxon>
        <taxon>Talitrida</taxon>
        <taxon>Talitroidea</taxon>
        <taxon>Hyalellidae</taxon>
        <taxon>Hyalella</taxon>
    </lineage>
</organism>
<feature type="compositionally biased region" description="Polar residues" evidence="1">
    <location>
        <begin position="1426"/>
        <end position="1440"/>
    </location>
</feature>
<feature type="compositionally biased region" description="Acidic residues" evidence="1">
    <location>
        <begin position="823"/>
        <end position="833"/>
    </location>
</feature>
<feature type="compositionally biased region" description="Acidic residues" evidence="1">
    <location>
        <begin position="1520"/>
        <end position="1529"/>
    </location>
</feature>
<feature type="region of interest" description="Disordered" evidence="1">
    <location>
        <begin position="2757"/>
        <end position="2793"/>
    </location>
</feature>
<feature type="region of interest" description="Disordered" evidence="1">
    <location>
        <begin position="2506"/>
        <end position="2535"/>
    </location>
</feature>
<feature type="compositionally biased region" description="Polar residues" evidence="1">
    <location>
        <begin position="3888"/>
        <end position="3900"/>
    </location>
</feature>
<dbReference type="SUPFAM" id="SSF50729">
    <property type="entry name" value="PH domain-like"/>
    <property type="match status" value="2"/>
</dbReference>
<feature type="compositionally biased region" description="Basic and acidic residues" evidence="1">
    <location>
        <begin position="3410"/>
        <end position="3419"/>
    </location>
</feature>
<dbReference type="InterPro" id="IPR036034">
    <property type="entry name" value="PDZ_sf"/>
</dbReference>
<feature type="compositionally biased region" description="Acidic residues" evidence="1">
    <location>
        <begin position="2269"/>
        <end position="2294"/>
    </location>
</feature>
<feature type="compositionally biased region" description="Polar residues" evidence="1">
    <location>
        <begin position="2933"/>
        <end position="2943"/>
    </location>
</feature>
<feature type="domain" description="PH" evidence="2">
    <location>
        <begin position="4241"/>
        <end position="4346"/>
    </location>
</feature>
<feature type="compositionally biased region" description="Basic and acidic residues" evidence="1">
    <location>
        <begin position="2253"/>
        <end position="2263"/>
    </location>
</feature>
<feature type="compositionally biased region" description="Basic and acidic residues" evidence="1">
    <location>
        <begin position="3836"/>
        <end position="3852"/>
    </location>
</feature>
<feature type="compositionally biased region" description="Basic residues" evidence="1">
    <location>
        <begin position="1930"/>
        <end position="1940"/>
    </location>
</feature>
<feature type="region of interest" description="Disordered" evidence="1">
    <location>
        <begin position="2588"/>
        <end position="2627"/>
    </location>
</feature>
<dbReference type="PROSITE" id="PS50106">
    <property type="entry name" value="PDZ"/>
    <property type="match status" value="1"/>
</dbReference>
<feature type="region of interest" description="Disordered" evidence="1">
    <location>
        <begin position="340"/>
        <end position="412"/>
    </location>
</feature>
<feature type="compositionally biased region" description="Basic and acidic residues" evidence="1">
    <location>
        <begin position="1053"/>
        <end position="1069"/>
    </location>
</feature>
<sequence>MAEYTMSLPRIRAGSVSGSRSLPGSRRFLNTDPALQIEPRDVITYDSDSEATGGAMSGRRRVDDAALGLGRNKHGTPLYSRQDIREQYCINDKELKVLENKKKPLFGCLVAPSPQPPSSQAGKRRSLIPACLRSRVPSDENVYSRSHTALAGTQSAVAPRPKRGGDFDEEPFSRRRPNTICYTDPKRLASLDSNLNGRGGGNVRLSSASYVDQQPRASASLPHNSEPHAPLNHLTEANKIAAGLNEPLHLGMKPASHHSADFLNGKDLDQTGVAVRGCCTQPHTPELGSSARVHPLPDHLHDDRHLQQKHVSFQKGMSRSTTMSDTPDEANAVEKIETQFDTNPVTTTRLMRDGSVRSTGGGGGGGSGGGGSVRKHDAATGSSSICRIQDAAAGPSTGVKTQDVSIGPSGVRTQDAATGAGCSGAGLCAARAQERLLGNRSPEFTSQQQQLLLQKEQQMALDRLLAPVLTKALLRVAAQETSQLEVKHKRNSVALIQKRIVQSPNEMQSFLLEGRVKPKKFISKRDIFAHCSDVRTDCCVTETVGNERVDTFSCKREKLHKSFRKCRRKIHESELNFSAAAEDFERDASRLIVPTQPRLDASGVEEASCSKASCYSLSFCACECETCSLFSDRSNNYQCVDPFNLNDCFQRSTLKDSLFDSDVDDGYKSDESYDGVQINLPQDSLLPAPESSVAYPNDSGLEGPCNRVYSANLLQHRKLFATMNEKHSLQLDNRRQYCVEPFERNLEPLSKEISSRLDHSWFNRGIVHNTSARAMFLEDSVSLDVMQPDTTALRKSTKSAEKELPCDDDYESICGDRNREGGESGEEGDDESNANDHNDDGNDRDDDESGEGNGGSSDGSSGDGNDGSGGSGNDDRNRSNDRSRDSDDRKYRRREKKNDKSSSSDEESDELKLSVKDIVQKFEKSRSPVYLKKEPERLEDLRGRREKPRLRLDISQPLETPRSKQKQRREDPVHLYSRYVFESPKTSLTKSTIMQKIPPTPTTATLKLYNLEEPQTGMKKKSHATQNKTKMNMNVVKEGQIIANSTKYSDKVDARASEKSRHKFVKEEKDADEETPARYMTRASIVLSTAKIAEDSRAIEETKSKNRSSSIKKRRKAHTRYLDDKNADSDYGAMARPQNSGRDRKNDDRTRISSKFDASNAVISPGKDNDLDTHPNAATYYSATPTESLRKYVLESPVAHRSIEKNILIERMLQQQQQQGAESPHKESSQIYNQNTLLPENFNQHDVFIFDSMNEETDNQINNSKSVKLLAPDSSPTKRKVKKKKRPQEVLSDTSEINYPVTSSELSLRYQRETQIRDLPALLPIRDSEFDFEKRKKRKPKRSQSKDSKASVSTPMSTSSHYYEDERTIEMNALRNDARKSEDIEFQKKENMNVKAKRSLLRTKERLLNFLKEEFQSLKTHIVNTQDSNYGLKSGSSKGEQPNPPTRNESLDSKARKSKTQTANVGLTTNGANEITLDKKRSSRAKKSLQQEKFEENTITKNVSKRRRRTVERESMGVQTDDEMTGDDEWQSRYTRRPVTDKPGKDRSRSSESGKKTKNSKIYSEAMYYDRSKMASKIAEHSLDAKSKCKKRSKEQEVSVEKHIPVTEQIKEYDFGGLAMSASQTFETTSVLTNVSSVRTKRTRSVSKSTFATQTDDELSMNYRSGDSDKRSNVSKTVPTSKESTPASVNFQPLEGELSKILVDRTLKPIPKPGPKPKKAISGLSNLPKMYAYRSAPESNIYVNIPAALLYHGIKSHVSVEVSDEDLSEGTRCISASEADKLKLDKVLDMVTSGREKIEELEAHGETTEPPMLINNQLFEEELVREGLSEERKTTEDTMKLRHRESKTIRERKFDGEDEEVHDETAAQLDRVQNPKILIEPETEEDFLSDDNDEENTYTKKFDDKSVKDKGKLSERTVSKDNFRRSFERRGKRSRYRGSQRKREFDIEKYGERLIRALEDCLRKGELSKEVSEDTKEKECEQTNLLPSQHLKADDKMHHYESDKDDSELNTKHQDFKAENDEGKTFENSIEASFLVNPLDEENQYPIDNAREIPTSKIVQPTIDRNPSTLLDKCGLSKTENDNEDSAALSDHGPNTKEANRAESSPTEDVDSTPLSPDSSDVHVQEEVTPNQRRRNVTLKRWVSEPSVLPDESSYEFREYKRDLVKALLLIHKQGSRRDEGCLSEDSVSFDSITRELGSQFELFFGDHPSDDQETRTRSPLVRQNAVEYKETLQDGDRPGFHDPSPNFPRRTLHGESARERDGSVGSIEELEMSGGEDDELDEEGVESMQDDEESRSSSIHSTVESSDEATSEEISVLNRNIDERDFLDEKDVDLPVRYASEIISESEAALCYEPENFTVVNEDIPPVSVLAPQLDDQQIIKQERSPADERTIVHPTTTKSDIRCLFPKDSEERSLFLEVDCFFKPVKDSFEFDVNPPIKSEMEANLFPDQLSNTQYVEPGLFPNQDQAVISSEESQKNELSDCSSSKSSRRSSWRNLLLKQPRVIDTTSSTADTEADKKLSAASSPRIEGTGVLQSSNLSESIVKLGGLKNKQENSQISEEKLEPDFSFPKTSIDEVEMTDYFAMSRQETSRQMETNRSSKSSKSSRSSKDAEDLSKQGSDETNNKLACSDSCQVIEDLPTTIKSGEETDVIRPNNISCVKNNQDLDDSPSNDVNGSSLSITSPVSLEYKNESRRGSVRTRERRKRKKKVQLRYKRVEDENEKHLKKVNDPLQGVQSTTEQGEVRHRMQDIHVPHRGYSSKTFTNSKISKSSRKCKGPITEECKDNDKRTEKSTKAVESVKNNRMPKRLTPMPMPVNLNVLPPESSAKFKSTGCCEFGELPKQIKVNTCSNVHSSSENFQDLDMTVTSAETDYIPIQPEDETSEHNCSRKDICDSKLRLSEKLSRNLPVDSWSIEEKEGDGEVNTDAEKKTSNIPDSDASSFSKEEKLKRSSMRTQATQTDQPQPIQMMGKSLPQLDICSTAEDKARMVSQAAQTMSNGDLDPHRRLVKSLSEAANSDLVRCDLYDLDRLAPPARYQNESRMQRVPSFDLAEDEYSLSPHDLRGLSESSDVFLSESPVKCRKTALHKTMSEGEILQEKKRALKLSSGYVDVEINGCNDSEEDIIEPHCVDECSLDLSHSRIFSQESLIDDEQLDEDSFHEYLLADDSATPSSEARKISVVSSDTGVKRCDANEIREENIIQNKLDTKFFEMRPNLEEESPEVSPIEVSSYHEILDACEESVSESQVTVVPRRLNLGGSGQLIMSDSENGNAVMPEHSGKNLYVKQSSLYGSSLEEDEESLRLRATMSRPSITNLSSLSDAPSNTTEYLTPDSFIAPTSPSSSSSDCDKAIASSTDEYGSVISGDSMTVKSDGFDHDGEDPDLIIEENYMEKLVQELKSSDFSPSKLLSKLESRKRTSPESDSSSSHFTDLEFTGSVMTIHSKSDTSRSNYNNTNNKSQSENSDGYISAGEFSSSSTDKSRCITEERHVSSPPRMEDIVECESIITPIVSSALQIDSKKDAREGFDILNSDFETAQDLTSPVSDTTTSASYQISEENDMTKPMIPPNSSKSFMFKPNVPPKPERFSPSKESKERPLILRAEKAVSTRQISATEISGKSASIAYTRPSSRNAEGSETDSQKVDSQNSNRFFDVDSNTTEDSADNQGDGEDSDSENQLEIWSEEEREKLKSGMKLDFPACPPTCSESSQPFGKNVREQDMKKLKVFECKSKKIEHSDQTRSTYVPLGQRTIDNQDNGHSLANVEKKYQKEKNKSKTPDEVTTPGMVRSPAMHEGFRVHEWTPVRTPGTPEKILDFDTSDDSGTDHSPRLPKAKSPNRPLKEPRKKSSEVSRRTDCSNLTKTSSSSNIRNANFFSHSQERSDSVDLKLSPTPWQETRPSSSIPTYRRDSLIHDSPVPLDFEPNYHSAHHNDKNGHHATLCTQCGERPASREGLLRSTPSPQLMHPIPHAAHRQQLGHQFYVMQKSPSLQHTFPPELNMNNVPKTRPLPPRARSEERTAFNRDWRFSGHSLEWGDHPRQEGEDDERGVHCEAYRAFPWLLLAAWDELRVWRKDSGPSTIPIPPHVRIKGFDSDEENADDQNTEAAANRRGSGDSTCSEKDFRRKYQAVTHRLVHRKASIEMFRRLANNTFQSDRTVYVSRASGEFGFRIHGSRPVVVSAIEVDTPAETSGLEVGDIVLSINDVSVLEASHSEVVKLAHSGGCDTLKLEVARTCNLLAPLITTDPTPLCAGYLYKLGAAHRAPGSSAITRRWHRRWFALTKDHCLYHYKREGDPHPLGAVVLRGHTVHAFSTASRPYAFTVSLAGEVGLQLAAHTAEARGRWGHVITQASEQAAQRDELLEASARRVQQAPGSIAAPDCFGYLHKLGARWHLWKRRYCVLKDACLYLYYDTDATQAIGVVYLHGYRVQSTSIGGKKHVFELLPPESKFRHFYFHADSDYDKKRWLAAFEYSIDRWIKLA</sequence>
<feature type="compositionally biased region" description="Basic and acidic residues" evidence="1">
    <location>
        <begin position="873"/>
        <end position="903"/>
    </location>
</feature>
<feature type="region of interest" description="Disordered" evidence="1">
    <location>
        <begin position="1097"/>
        <end position="1177"/>
    </location>
</feature>
<feature type="compositionally biased region" description="Gly residues" evidence="1">
    <location>
        <begin position="359"/>
        <end position="372"/>
    </location>
</feature>
<feature type="region of interest" description="Disordered" evidence="1">
    <location>
        <begin position="3987"/>
        <end position="4013"/>
    </location>
</feature>
<feature type="compositionally biased region" description="Basic and acidic residues" evidence="1">
    <location>
        <begin position="1967"/>
        <end position="1981"/>
    </location>
</feature>
<feature type="compositionally biased region" description="Polar residues" evidence="1">
    <location>
        <begin position="2672"/>
        <end position="2686"/>
    </location>
</feature>
<evidence type="ECO:0000256" key="1">
    <source>
        <dbReference type="SAM" id="MobiDB-lite"/>
    </source>
</evidence>
<feature type="compositionally biased region" description="Polar residues" evidence="1">
    <location>
        <begin position="3441"/>
        <end position="3477"/>
    </location>
</feature>
<dbReference type="OMA" id="CITEERH"/>
<evidence type="ECO:0000313" key="4">
    <source>
        <dbReference type="Proteomes" id="UP000694843"/>
    </source>
</evidence>
<feature type="compositionally biased region" description="Acidic residues" evidence="1">
    <location>
        <begin position="4088"/>
        <end position="4097"/>
    </location>
</feature>
<proteinExistence type="predicted"/>
<feature type="region of interest" description="Disordered" evidence="1">
    <location>
        <begin position="2470"/>
        <end position="2490"/>
    </location>
</feature>
<dbReference type="SMART" id="SM00233">
    <property type="entry name" value="PH"/>
    <property type="match status" value="2"/>
</dbReference>
<feature type="compositionally biased region" description="Polar residues" evidence="1">
    <location>
        <begin position="141"/>
        <end position="156"/>
    </location>
</feature>
<feature type="region of interest" description="Disordered" evidence="1">
    <location>
        <begin position="1053"/>
        <end position="1078"/>
    </location>
</feature>
<dbReference type="PANTHER" id="PTHR47644:SF1">
    <property type="entry name" value="PDZ DOMAIN-CONTAINING PROTEIN"/>
    <property type="match status" value="1"/>
</dbReference>
<feature type="region of interest" description="Disordered" evidence="1">
    <location>
        <begin position="2043"/>
        <end position="2132"/>
    </location>
</feature>
<feature type="region of interest" description="Disordered" evidence="1">
    <location>
        <begin position="1649"/>
        <end position="1688"/>
    </location>
</feature>
<feature type="region of interest" description="Disordered" evidence="1">
    <location>
        <begin position="1332"/>
        <end position="1366"/>
    </location>
</feature>
<feature type="region of interest" description="Disordered" evidence="1">
    <location>
        <begin position="3790"/>
        <end position="3904"/>
    </location>
</feature>
<protein>
    <submittedName>
        <fullName evidence="5">Uncharacterized protein LOC108672816</fullName>
    </submittedName>
</protein>
<reference evidence="5" key="1">
    <citation type="submission" date="2025-08" db="UniProtKB">
        <authorList>
            <consortium name="RefSeq"/>
        </authorList>
    </citation>
    <scope>IDENTIFICATION</scope>
    <source>
        <tissue evidence="5">Whole organism</tissue>
    </source>
</reference>
<feature type="compositionally biased region" description="Polar residues" evidence="1">
    <location>
        <begin position="3853"/>
        <end position="3873"/>
    </location>
</feature>
<feature type="compositionally biased region" description="Polar residues" evidence="1">
    <location>
        <begin position="3313"/>
        <end position="3328"/>
    </location>
</feature>
<feature type="compositionally biased region" description="Basic and acidic residues" evidence="1">
    <location>
        <begin position="1538"/>
        <end position="1555"/>
    </location>
</feature>
<feature type="region of interest" description="Disordered" evidence="1">
    <location>
        <begin position="3765"/>
        <end position="3784"/>
    </location>
</feature>
<feature type="compositionally biased region" description="Basic and acidic residues" evidence="1">
    <location>
        <begin position="3478"/>
        <end position="3494"/>
    </location>
</feature>
<dbReference type="KEGG" id="hazt:108672816"/>
<feature type="compositionally biased region" description="Basic and acidic residues" evidence="1">
    <location>
        <begin position="1141"/>
        <end position="1151"/>
    </location>
</feature>
<dbReference type="Pfam" id="PF00169">
    <property type="entry name" value="PH"/>
    <property type="match status" value="2"/>
</dbReference>
<feature type="domain" description="PDZ" evidence="3">
    <location>
        <begin position="4151"/>
        <end position="4212"/>
    </location>
</feature>
<feature type="compositionally biased region" description="Basic and acidic residues" evidence="1">
    <location>
        <begin position="2609"/>
        <end position="2625"/>
    </location>
</feature>
<evidence type="ECO:0000259" key="3">
    <source>
        <dbReference type="PROSITE" id="PS50106"/>
    </source>
</evidence>
<feature type="region of interest" description="Disordered" evidence="1">
    <location>
        <begin position="2231"/>
        <end position="2313"/>
    </location>
</feature>
<feature type="region of interest" description="Disordered" evidence="1">
    <location>
        <begin position="3557"/>
        <end position="3599"/>
    </location>
</feature>
<feature type="compositionally biased region" description="Polar residues" evidence="1">
    <location>
        <begin position="2954"/>
        <end position="2966"/>
    </location>
</feature>
<dbReference type="Proteomes" id="UP000694843">
    <property type="component" value="Unplaced"/>
</dbReference>
<feature type="region of interest" description="Disordered" evidence="1">
    <location>
        <begin position="3313"/>
        <end position="3381"/>
    </location>
</feature>
<feature type="compositionally biased region" description="Basic and acidic residues" evidence="1">
    <location>
        <begin position="910"/>
        <end position="943"/>
    </location>
</feature>
<feature type="compositionally biased region" description="Basic residues" evidence="1">
    <location>
        <begin position="2697"/>
        <end position="2713"/>
    </location>
</feature>
<feature type="compositionally biased region" description="Basic and acidic residues" evidence="1">
    <location>
        <begin position="3765"/>
        <end position="3776"/>
    </location>
</feature>
<feature type="region of interest" description="Disordered" evidence="1">
    <location>
        <begin position="2911"/>
        <end position="2968"/>
    </location>
</feature>